<name>A0AAN6UKR4_9PEZI</name>
<reference evidence="2" key="1">
    <citation type="journal article" date="2023" name="Mol. Phylogenet. Evol.">
        <title>Genome-scale phylogeny and comparative genomics of the fungal order Sordariales.</title>
        <authorList>
            <person name="Hensen N."/>
            <person name="Bonometti L."/>
            <person name="Westerberg I."/>
            <person name="Brannstrom I.O."/>
            <person name="Guillou S."/>
            <person name="Cros-Aarteil S."/>
            <person name="Calhoun S."/>
            <person name="Haridas S."/>
            <person name="Kuo A."/>
            <person name="Mondo S."/>
            <person name="Pangilinan J."/>
            <person name="Riley R."/>
            <person name="LaButti K."/>
            <person name="Andreopoulos B."/>
            <person name="Lipzen A."/>
            <person name="Chen C."/>
            <person name="Yan M."/>
            <person name="Daum C."/>
            <person name="Ng V."/>
            <person name="Clum A."/>
            <person name="Steindorff A."/>
            <person name="Ohm R.A."/>
            <person name="Martin F."/>
            <person name="Silar P."/>
            <person name="Natvig D.O."/>
            <person name="Lalanne C."/>
            <person name="Gautier V."/>
            <person name="Ament-Velasquez S.L."/>
            <person name="Kruys A."/>
            <person name="Hutchinson M.I."/>
            <person name="Powell A.J."/>
            <person name="Barry K."/>
            <person name="Miller A.N."/>
            <person name="Grigoriev I.V."/>
            <person name="Debuchy R."/>
            <person name="Gladieux P."/>
            <person name="Hiltunen Thoren M."/>
            <person name="Johannesson H."/>
        </authorList>
    </citation>
    <scope>NUCLEOTIDE SEQUENCE</scope>
    <source>
        <strain evidence="2">CBS 123565</strain>
    </source>
</reference>
<feature type="compositionally biased region" description="Polar residues" evidence="1">
    <location>
        <begin position="501"/>
        <end position="520"/>
    </location>
</feature>
<proteinExistence type="predicted"/>
<evidence type="ECO:0000256" key="1">
    <source>
        <dbReference type="SAM" id="MobiDB-lite"/>
    </source>
</evidence>
<feature type="compositionally biased region" description="Basic and acidic residues" evidence="1">
    <location>
        <begin position="307"/>
        <end position="347"/>
    </location>
</feature>
<sequence>MAMWPFRRRSRWKRNRANTTDVEESRGRAAESTLPPRSQTEPNVAMMEVAPALQRQSTRKEREPNKLQRPARAYSFSPGRRDSVRAGRRTNTRAKRDTDLSWPNAAGFPQMDDEAVSGLGAVNDDMLWRVPTLHNKRDGDHLPRKKSSKKRRQDDHQREAEIKAMSSFVPVRPATEDWMLGRPMKKETRKVKTGFGSSIKGQEWDKVNRSSDISLPPAESINSTMSSDSDFISYKVSAFEALAPRPTLHYTAHSRLGPCVRDGTGLVRRPSQQQRTKLSTPIPEATLRAHKRIDDIADDLSASDLRELMERDQRRQARKRESDQERLRQRIARRAEKQKAVDAEAQRHGRKSPPNMERGVLGREDVNLGIGPASAIVTSSRIRESADAPKQRNKLTGDENDAIHDGARTHPLAAFHRIDSIPTQAPKAPSEFHERPLPALPTSGSKGSFRTKLSRSKSPRESEARTDLLGPPSKMSEGSSSRGPFSWASFFRWGRNKRNSRGPSSFSNTSRDSMQTTTNPIPVMARHVNSGVPKRTMSRFREDLPELPISPPDSRMQSPEADVIHPVIEASPTAERSISAHSHTGHDTPVSDEAMRQTPSTFSHPDEPGASPEPQSMSLASIDSEASWFSGGLSKKRKSSGIMEQGSNLLRRTPESDNERIAEHDNANEEVYTTDDDYRLRLAPPHGDQSAWNRKPAGETTTGEASPSSDRAEEAHWGSVKGQQPTVVHSRTVGRMKSREGLLKTHGEECDLTLEPVDSSDPSDEGEHESGGLQRATSVNLGKGQARRISVGSTRLLSMISRSSFDAKRASLPPAAGDSR</sequence>
<keyword evidence="3" id="KW-1185">Reference proteome</keyword>
<feature type="compositionally biased region" description="Basic and acidic residues" evidence="1">
    <location>
        <begin position="737"/>
        <end position="749"/>
    </location>
</feature>
<feature type="region of interest" description="Disordered" evidence="1">
    <location>
        <begin position="1"/>
        <end position="109"/>
    </location>
</feature>
<gene>
    <name evidence="2" type="ORF">BT67DRAFT_298757</name>
</gene>
<feature type="region of interest" description="Disordered" evidence="1">
    <location>
        <begin position="379"/>
        <end position="405"/>
    </location>
</feature>
<feature type="compositionally biased region" description="Polar residues" evidence="1">
    <location>
        <begin position="699"/>
        <end position="709"/>
    </location>
</feature>
<dbReference type="AlphaFoldDB" id="A0AAN6UKR4"/>
<feature type="region of interest" description="Disordered" evidence="1">
    <location>
        <begin position="132"/>
        <end position="158"/>
    </location>
</feature>
<feature type="region of interest" description="Disordered" evidence="1">
    <location>
        <begin position="631"/>
        <end position="788"/>
    </location>
</feature>
<protein>
    <submittedName>
        <fullName evidence="2">Uncharacterized protein</fullName>
    </submittedName>
</protein>
<accession>A0AAN6UKR4</accession>
<evidence type="ECO:0000313" key="3">
    <source>
        <dbReference type="Proteomes" id="UP001304895"/>
    </source>
</evidence>
<evidence type="ECO:0000313" key="2">
    <source>
        <dbReference type="EMBL" id="KAK4134575.1"/>
    </source>
</evidence>
<feature type="compositionally biased region" description="Polar residues" evidence="1">
    <location>
        <begin position="270"/>
        <end position="279"/>
    </location>
</feature>
<dbReference type="Proteomes" id="UP001304895">
    <property type="component" value="Unassembled WGS sequence"/>
</dbReference>
<feature type="compositionally biased region" description="Basic and acidic residues" evidence="1">
    <location>
        <begin position="381"/>
        <end position="405"/>
    </location>
</feature>
<reference evidence="2" key="2">
    <citation type="submission" date="2023-05" db="EMBL/GenBank/DDBJ databases">
        <authorList>
            <consortium name="Lawrence Berkeley National Laboratory"/>
            <person name="Steindorff A."/>
            <person name="Hensen N."/>
            <person name="Bonometti L."/>
            <person name="Westerberg I."/>
            <person name="Brannstrom I.O."/>
            <person name="Guillou S."/>
            <person name="Cros-Aarteil S."/>
            <person name="Calhoun S."/>
            <person name="Haridas S."/>
            <person name="Kuo A."/>
            <person name="Mondo S."/>
            <person name="Pangilinan J."/>
            <person name="Riley R."/>
            <person name="Labutti K."/>
            <person name="Andreopoulos B."/>
            <person name="Lipzen A."/>
            <person name="Chen C."/>
            <person name="Yanf M."/>
            <person name="Daum C."/>
            <person name="Ng V."/>
            <person name="Clum A."/>
            <person name="Ohm R."/>
            <person name="Martin F."/>
            <person name="Silar P."/>
            <person name="Natvig D."/>
            <person name="Lalanne C."/>
            <person name="Gautier V."/>
            <person name="Ament-Velasquez S.L."/>
            <person name="Kruys A."/>
            <person name="Hutchinson M.I."/>
            <person name="Powell A.J."/>
            <person name="Barry K."/>
            <person name="Miller A.N."/>
            <person name="Grigoriev I.V."/>
            <person name="Debuchy R."/>
            <person name="Gladieux P."/>
            <person name="Thoren M.H."/>
            <person name="Johannesson H."/>
        </authorList>
    </citation>
    <scope>NUCLEOTIDE SEQUENCE</scope>
    <source>
        <strain evidence="2">CBS 123565</strain>
    </source>
</reference>
<feature type="compositionally biased region" description="Basic and acidic residues" evidence="1">
    <location>
        <begin position="652"/>
        <end position="667"/>
    </location>
</feature>
<feature type="compositionally biased region" description="Basic residues" evidence="1">
    <location>
        <begin position="1"/>
        <end position="16"/>
    </location>
</feature>
<comment type="caution">
    <text evidence="2">The sequence shown here is derived from an EMBL/GenBank/DDBJ whole genome shotgun (WGS) entry which is preliminary data.</text>
</comment>
<feature type="region of interest" description="Disordered" evidence="1">
    <location>
        <begin position="423"/>
        <end position="482"/>
    </location>
</feature>
<dbReference type="EMBL" id="MU853408">
    <property type="protein sequence ID" value="KAK4134575.1"/>
    <property type="molecule type" value="Genomic_DNA"/>
</dbReference>
<feature type="region of interest" description="Disordered" evidence="1">
    <location>
        <begin position="307"/>
        <end position="360"/>
    </location>
</feature>
<feature type="region of interest" description="Disordered" evidence="1">
    <location>
        <begin position="573"/>
        <end position="617"/>
    </location>
</feature>
<organism evidence="2 3">
    <name type="scientific">Trichocladium antarcticum</name>
    <dbReference type="NCBI Taxonomy" id="1450529"/>
    <lineage>
        <taxon>Eukaryota</taxon>
        <taxon>Fungi</taxon>
        <taxon>Dikarya</taxon>
        <taxon>Ascomycota</taxon>
        <taxon>Pezizomycotina</taxon>
        <taxon>Sordariomycetes</taxon>
        <taxon>Sordariomycetidae</taxon>
        <taxon>Sordariales</taxon>
        <taxon>Chaetomiaceae</taxon>
        <taxon>Trichocladium</taxon>
    </lineage>
</organism>
<feature type="region of interest" description="Disordered" evidence="1">
    <location>
        <begin position="261"/>
        <end position="282"/>
    </location>
</feature>
<feature type="region of interest" description="Disordered" evidence="1">
    <location>
        <begin position="498"/>
        <end position="520"/>
    </location>
</feature>